<proteinExistence type="predicted"/>
<name>A0A839HGP5_9GAMM</name>
<dbReference type="RefSeq" id="WP_182584061.1">
    <property type="nucleotide sequence ID" value="NZ_JABVCQ010000018.1"/>
</dbReference>
<sequence length="245" mass="27210">MNSGATWVISGAVLVIATGIHSAPPPTILPLPHPSINPDPRWVNQLPSLILPLPKPAAHSIQIAPLSIRQAPPSELLKPESNQPITPLNPAFASELLAADWPPLLLENDPLDNNSNEPNEAAEMIKVLETTAIGRPRSQLAPTHLLSPIRSRYRWHVQLLAGRSLERVKVDQRTFVQRYGFLLQGLTLTISQSRYGDVRDEFYRLRAIEWSNKASAVDWCHQLRTNGHQCFVTRITLPATPVITP</sequence>
<dbReference type="Proteomes" id="UP000548632">
    <property type="component" value="Unassembled WGS sequence"/>
</dbReference>
<protein>
    <submittedName>
        <fullName evidence="1">SPOR domain-containing protein</fullName>
    </submittedName>
</protein>
<dbReference type="EMBL" id="JABVCQ010000018">
    <property type="protein sequence ID" value="MBB1126436.1"/>
    <property type="molecule type" value="Genomic_DNA"/>
</dbReference>
<keyword evidence="2" id="KW-1185">Reference proteome</keyword>
<accession>A0A839HGP5</accession>
<organism evidence="1 2">
    <name type="scientific">Thiospirillum jenense</name>
    <dbReference type="NCBI Taxonomy" id="1653858"/>
    <lineage>
        <taxon>Bacteria</taxon>
        <taxon>Pseudomonadati</taxon>
        <taxon>Pseudomonadota</taxon>
        <taxon>Gammaproteobacteria</taxon>
        <taxon>Chromatiales</taxon>
        <taxon>Chromatiaceae</taxon>
        <taxon>Thiospirillum</taxon>
    </lineage>
</organism>
<evidence type="ECO:0000313" key="1">
    <source>
        <dbReference type="EMBL" id="MBB1126436.1"/>
    </source>
</evidence>
<evidence type="ECO:0000313" key="2">
    <source>
        <dbReference type="Proteomes" id="UP000548632"/>
    </source>
</evidence>
<comment type="caution">
    <text evidence="1">The sequence shown here is derived from an EMBL/GenBank/DDBJ whole genome shotgun (WGS) entry which is preliminary data.</text>
</comment>
<dbReference type="AlphaFoldDB" id="A0A839HGP5"/>
<reference evidence="1 2" key="1">
    <citation type="journal article" date="2020" name="Arch. Microbiol.">
        <title>The genome sequence of the giant phototrophic gammaproteobacterium Thiospirillum jenense gives insight into its physiological properties and phylogenetic relationships.</title>
        <authorList>
            <person name="Imhoff J.F."/>
            <person name="Meyer T.E."/>
            <person name="Kyndt J.A."/>
        </authorList>
    </citation>
    <scope>NUCLEOTIDE SEQUENCE [LARGE SCALE GENOMIC DNA]</scope>
    <source>
        <strain evidence="1 2">DSM 216</strain>
    </source>
</reference>
<gene>
    <name evidence="1" type="ORF">HUK38_09340</name>
</gene>